<evidence type="ECO:0000259" key="3">
    <source>
        <dbReference type="Pfam" id="PF02230"/>
    </source>
</evidence>
<dbReference type="InterPro" id="IPR050565">
    <property type="entry name" value="LYPA1-2/EST-like"/>
</dbReference>
<dbReference type="RefSeq" id="WP_131028595.1">
    <property type="nucleotide sequence ID" value="NZ_SIXF01000002.1"/>
</dbReference>
<evidence type="ECO:0000313" key="5">
    <source>
        <dbReference type="Proteomes" id="UP000291819"/>
    </source>
</evidence>
<feature type="domain" description="Phospholipase/carboxylesterase/thioesterase" evidence="3">
    <location>
        <begin position="18"/>
        <end position="205"/>
    </location>
</feature>
<proteinExistence type="inferred from homology"/>
<dbReference type="GO" id="GO:0016787">
    <property type="term" value="F:hydrolase activity"/>
    <property type="evidence" value="ECO:0007669"/>
    <property type="project" value="UniProtKB-KW"/>
</dbReference>
<dbReference type="SUPFAM" id="SSF53474">
    <property type="entry name" value="alpha/beta-Hydrolases"/>
    <property type="match status" value="1"/>
</dbReference>
<dbReference type="Gene3D" id="3.40.50.1820">
    <property type="entry name" value="alpha/beta hydrolase"/>
    <property type="match status" value="1"/>
</dbReference>
<dbReference type="EMBL" id="SIXF01000002">
    <property type="protein sequence ID" value="TBO44520.1"/>
    <property type="molecule type" value="Genomic_DNA"/>
</dbReference>
<gene>
    <name evidence="4" type="ORF">EYS08_04250</name>
</gene>
<dbReference type="PANTHER" id="PTHR10655">
    <property type="entry name" value="LYSOPHOSPHOLIPASE-RELATED"/>
    <property type="match status" value="1"/>
</dbReference>
<dbReference type="InterPro" id="IPR003140">
    <property type="entry name" value="PLipase/COase/thioEstase"/>
</dbReference>
<keyword evidence="2" id="KW-0378">Hydrolase</keyword>
<protein>
    <submittedName>
        <fullName evidence="4">Phospholipase</fullName>
    </submittedName>
</protein>
<comment type="caution">
    <text evidence="4">The sequence shown here is derived from an EMBL/GenBank/DDBJ whole genome shotgun (WGS) entry which is preliminary data.</text>
</comment>
<evidence type="ECO:0000256" key="1">
    <source>
        <dbReference type="ARBA" id="ARBA00006499"/>
    </source>
</evidence>
<dbReference type="PANTHER" id="PTHR10655:SF17">
    <property type="entry name" value="LYSOPHOSPHOLIPASE-LIKE PROTEIN 1"/>
    <property type="match status" value="1"/>
</dbReference>
<organism evidence="4 5">
    <name type="scientific">Pedobacter kyonggii</name>
    <dbReference type="NCBI Taxonomy" id="1926871"/>
    <lineage>
        <taxon>Bacteria</taxon>
        <taxon>Pseudomonadati</taxon>
        <taxon>Bacteroidota</taxon>
        <taxon>Sphingobacteriia</taxon>
        <taxon>Sphingobacteriales</taxon>
        <taxon>Sphingobacteriaceae</taxon>
        <taxon>Pedobacter</taxon>
    </lineage>
</organism>
<comment type="similarity">
    <text evidence="1">Belongs to the AB hydrolase superfamily. AB hydrolase 2 family.</text>
</comment>
<evidence type="ECO:0000256" key="2">
    <source>
        <dbReference type="ARBA" id="ARBA00022801"/>
    </source>
</evidence>
<name>A0A4Q9HII4_9SPHI</name>
<dbReference type="OrthoDB" id="9801763at2"/>
<sequence length="208" mass="22772">MSAIEEKYLVGGQAIDSAGGVLIMIHGRGSNASDIMELCGELEIEGMAIFAPQAPQNSWYPYSFMAPTATNQPAIDLSLSIVDELVKHVVNHGITWERIFFLGFSQGACLMLEYISRNAKKYGGAIAFTGGLIGEVLEGDNYKGDLSGTRILITTGDLDPHVPLIRVKESVTQLKIQQANVRLEVYKGKSHGILMDEINIANNWIFNR</sequence>
<dbReference type="Proteomes" id="UP000291819">
    <property type="component" value="Unassembled WGS sequence"/>
</dbReference>
<dbReference type="AlphaFoldDB" id="A0A4Q9HII4"/>
<reference evidence="4 5" key="1">
    <citation type="submission" date="2019-02" db="EMBL/GenBank/DDBJ databases">
        <title>Pedobacter kyonggii whole genome sequence analysis.</title>
        <authorList>
            <person name="Dahal R.H."/>
        </authorList>
    </citation>
    <scope>NUCLEOTIDE SEQUENCE [LARGE SCALE GENOMIC DNA]</scope>
    <source>
        <strain evidence="4 5">K-4-11-1</strain>
    </source>
</reference>
<accession>A0A4Q9HII4</accession>
<dbReference type="Pfam" id="PF02230">
    <property type="entry name" value="Abhydrolase_2"/>
    <property type="match status" value="1"/>
</dbReference>
<evidence type="ECO:0000313" key="4">
    <source>
        <dbReference type="EMBL" id="TBO44520.1"/>
    </source>
</evidence>
<keyword evidence="5" id="KW-1185">Reference proteome</keyword>
<dbReference type="InterPro" id="IPR029058">
    <property type="entry name" value="AB_hydrolase_fold"/>
</dbReference>